<gene>
    <name evidence="1" type="ORF">CURHAP_LOCUS20932</name>
</gene>
<evidence type="ECO:0000313" key="1">
    <source>
        <dbReference type="EMBL" id="CAB4273381.1"/>
    </source>
</evidence>
<name>A0A6J5UAR3_PRUAR</name>
<sequence>MEAQGRWRTQGARWTEQRDRDGALGELSVLNGMTEMVISASSVDGEREMCFIDVRERVF</sequence>
<dbReference type="EMBL" id="CAEKDK010000003">
    <property type="protein sequence ID" value="CAB4273381.1"/>
    <property type="molecule type" value="Genomic_DNA"/>
</dbReference>
<dbReference type="AlphaFoldDB" id="A0A6J5UAR3"/>
<accession>A0A6J5UAR3</accession>
<dbReference type="Proteomes" id="UP000507222">
    <property type="component" value="Unassembled WGS sequence"/>
</dbReference>
<proteinExistence type="predicted"/>
<organism evidence="1 2">
    <name type="scientific">Prunus armeniaca</name>
    <name type="common">Apricot</name>
    <name type="synonym">Armeniaca vulgaris</name>
    <dbReference type="NCBI Taxonomy" id="36596"/>
    <lineage>
        <taxon>Eukaryota</taxon>
        <taxon>Viridiplantae</taxon>
        <taxon>Streptophyta</taxon>
        <taxon>Embryophyta</taxon>
        <taxon>Tracheophyta</taxon>
        <taxon>Spermatophyta</taxon>
        <taxon>Magnoliopsida</taxon>
        <taxon>eudicotyledons</taxon>
        <taxon>Gunneridae</taxon>
        <taxon>Pentapetalae</taxon>
        <taxon>rosids</taxon>
        <taxon>fabids</taxon>
        <taxon>Rosales</taxon>
        <taxon>Rosaceae</taxon>
        <taxon>Amygdaloideae</taxon>
        <taxon>Amygdaleae</taxon>
        <taxon>Prunus</taxon>
    </lineage>
</organism>
<protein>
    <submittedName>
        <fullName evidence="1">Uncharacterized protein</fullName>
    </submittedName>
</protein>
<evidence type="ECO:0000313" key="2">
    <source>
        <dbReference type="Proteomes" id="UP000507222"/>
    </source>
</evidence>
<reference evidence="1 2" key="1">
    <citation type="submission" date="2020-05" db="EMBL/GenBank/DDBJ databases">
        <authorList>
            <person name="Campoy J."/>
            <person name="Schneeberger K."/>
            <person name="Spophaly S."/>
        </authorList>
    </citation>
    <scope>NUCLEOTIDE SEQUENCE [LARGE SCALE GENOMIC DNA]</scope>
    <source>
        <strain evidence="1">PruArmRojPasFocal</strain>
    </source>
</reference>